<organism evidence="5 6">
    <name type="scientific">Colocasia esculenta</name>
    <name type="common">Wild taro</name>
    <name type="synonym">Arum esculentum</name>
    <dbReference type="NCBI Taxonomy" id="4460"/>
    <lineage>
        <taxon>Eukaryota</taxon>
        <taxon>Viridiplantae</taxon>
        <taxon>Streptophyta</taxon>
        <taxon>Embryophyta</taxon>
        <taxon>Tracheophyta</taxon>
        <taxon>Spermatophyta</taxon>
        <taxon>Magnoliopsida</taxon>
        <taxon>Liliopsida</taxon>
        <taxon>Araceae</taxon>
        <taxon>Aroideae</taxon>
        <taxon>Colocasieae</taxon>
        <taxon>Colocasia</taxon>
    </lineage>
</organism>
<reference evidence="5" key="1">
    <citation type="submission" date="2017-07" db="EMBL/GenBank/DDBJ databases">
        <title>Taro Niue Genome Assembly and Annotation.</title>
        <authorList>
            <person name="Atibalentja N."/>
            <person name="Keating K."/>
            <person name="Fields C.J."/>
        </authorList>
    </citation>
    <scope>NUCLEOTIDE SEQUENCE</scope>
    <source>
        <strain evidence="5">Niue_2</strain>
        <tissue evidence="5">Leaf</tissue>
    </source>
</reference>
<dbReference type="InterPro" id="IPR012978">
    <property type="entry name" value="HEAT_RRP12"/>
</dbReference>
<dbReference type="Proteomes" id="UP000652761">
    <property type="component" value="Unassembled WGS sequence"/>
</dbReference>
<comment type="caution">
    <text evidence="5">The sequence shown here is derived from an EMBL/GenBank/DDBJ whole genome shotgun (WGS) entry which is preliminary data.</text>
</comment>
<dbReference type="SUPFAM" id="SSF48371">
    <property type="entry name" value="ARM repeat"/>
    <property type="match status" value="2"/>
</dbReference>
<evidence type="ECO:0000259" key="4">
    <source>
        <dbReference type="Pfam" id="PF08161"/>
    </source>
</evidence>
<sequence>MSELSGLLISESSVAKHAADILRELINQHTDWGIFLSSSQSYDDFVKSPEGSVIMSICASCQNVLSACSSIPSEHILAVISDLFLKIGECSALFMRDIVLKLSLWMTNVDKDLHDVKYVQECLGSAVISMGPEKILLMIPISLDTKKKACLNTWLIPILKEYTIGGSLQFFVEHIVPLAKSIQEMCNRVHKSSTKKKLLSSVDGLWNLLPAFCHYPTDTAKNFDSLAKILLVKLKEDSSSHEHIAAAIKVLVSENSILKDNQEAENIQKTTGLTSNSFSIKSRVASYHYSQKIACRNVIALASGSMELFKSLIDIFFASPPEKRAYLKETIGCLASVLGSSNVQTFFSSSLTRLGLVDNNAGTEKIEHNVQLTDASDLGREVALDKLEEQRSMMMELATAFVGEADKYFIDIIFDYIRPYLSGSVGASLCEAYQTLSKILKGNSWFVFAQVDQLMNLLLGLESPVDLSILQCRFSCLHFLFVHLLKKNEEKANTKALLILNEIIRFLKDSKEEVRKLAYDTLLEISSSLKNSELAAPQSHHQLLFEMIMGYFSGSPPHIMSGAIAAMSLLIYKDADFYFCVPNLMQSVLVLLENKANEVIKATLGLIKVLVSCLPSTEIRKQLPDIINGILPWSSVRTIVEIVIRKCGIDSVLLVLPDKFKGFVKTITEQSQGKVNSKKTGRPERALEPADPSISALLDRKYSRLLKGTQAAKRKKDSSAHSGKSGQKLFLKRRKRKFEDGSLDGTSENPRRGHNQRKEPKIDRKNKRKRMHEKSVRGDRRV</sequence>
<dbReference type="PROSITE" id="PS50077">
    <property type="entry name" value="HEAT_REPEAT"/>
    <property type="match status" value="1"/>
</dbReference>
<keyword evidence="6" id="KW-1185">Reference proteome</keyword>
<dbReference type="InterPro" id="IPR011989">
    <property type="entry name" value="ARM-like"/>
</dbReference>
<feature type="region of interest" description="Disordered" evidence="3">
    <location>
        <begin position="671"/>
        <end position="690"/>
    </location>
</feature>
<dbReference type="Gene3D" id="1.25.10.10">
    <property type="entry name" value="Leucine-rich Repeat Variant"/>
    <property type="match status" value="1"/>
</dbReference>
<dbReference type="InterPro" id="IPR021133">
    <property type="entry name" value="HEAT_type_2"/>
</dbReference>
<comment type="similarity">
    <text evidence="1">Belongs to the RRP12 family.</text>
</comment>
<dbReference type="EMBL" id="NMUH01007647">
    <property type="protein sequence ID" value="MQM17615.1"/>
    <property type="molecule type" value="Genomic_DNA"/>
</dbReference>
<feature type="repeat" description="HEAT" evidence="2">
    <location>
        <begin position="499"/>
        <end position="536"/>
    </location>
</feature>
<feature type="region of interest" description="Disordered" evidence="3">
    <location>
        <begin position="708"/>
        <end position="782"/>
    </location>
</feature>
<dbReference type="PANTHER" id="PTHR48412">
    <property type="entry name" value="ARM REPEAT SUPERFAMILY PROTEIN"/>
    <property type="match status" value="1"/>
</dbReference>
<dbReference type="Pfam" id="PF08161">
    <property type="entry name" value="RRP12_HEAT"/>
    <property type="match status" value="1"/>
</dbReference>
<name>A0A843XEE6_COLES</name>
<evidence type="ECO:0000313" key="5">
    <source>
        <dbReference type="EMBL" id="MQM17615.1"/>
    </source>
</evidence>
<evidence type="ECO:0000256" key="3">
    <source>
        <dbReference type="SAM" id="MobiDB-lite"/>
    </source>
</evidence>
<evidence type="ECO:0000256" key="1">
    <source>
        <dbReference type="ARBA" id="ARBA00007690"/>
    </source>
</evidence>
<gene>
    <name evidence="5" type="ORF">Taro_050587</name>
</gene>
<evidence type="ECO:0000256" key="2">
    <source>
        <dbReference type="PROSITE-ProRule" id="PRU00103"/>
    </source>
</evidence>
<dbReference type="OrthoDB" id="2192888at2759"/>
<protein>
    <recommendedName>
        <fullName evidence="4">RRP12 HEAT domain-containing protein</fullName>
    </recommendedName>
</protein>
<proteinExistence type="inferred from homology"/>
<accession>A0A843XEE6</accession>
<evidence type="ECO:0000313" key="6">
    <source>
        <dbReference type="Proteomes" id="UP000652761"/>
    </source>
</evidence>
<feature type="domain" description="RRP12 HEAT" evidence="4">
    <location>
        <begin position="12"/>
        <end position="275"/>
    </location>
</feature>
<feature type="compositionally biased region" description="Basic and acidic residues" evidence="3">
    <location>
        <begin position="773"/>
        <end position="782"/>
    </location>
</feature>
<dbReference type="AlphaFoldDB" id="A0A843XEE6"/>
<dbReference type="PANTHER" id="PTHR48412:SF1">
    <property type="entry name" value="ARM REPEAT SUPERFAMILY PROTEIN"/>
    <property type="match status" value="1"/>
</dbReference>
<dbReference type="InterPro" id="IPR016024">
    <property type="entry name" value="ARM-type_fold"/>
</dbReference>